<keyword evidence="2" id="KW-0808">Transferase</keyword>
<evidence type="ECO:0000313" key="3">
    <source>
        <dbReference type="Proteomes" id="UP000217153"/>
    </source>
</evidence>
<dbReference type="PANTHER" id="PTHR22916:SF3">
    <property type="entry name" value="UDP-GLCNAC:BETAGAL BETA-1,3-N-ACETYLGLUCOSAMINYLTRANSFERASE-LIKE PROTEIN 1"/>
    <property type="match status" value="1"/>
</dbReference>
<dbReference type="GO" id="GO:0016758">
    <property type="term" value="F:hexosyltransferase activity"/>
    <property type="evidence" value="ECO:0007669"/>
    <property type="project" value="UniProtKB-ARBA"/>
</dbReference>
<sequence>MATFGAKSIDNMIIVGNSNLENKPPLFTIITVVRNGEQTLERCIKSVKHQTFQDFEYLIIDGASSDKTHKIIKQNSDIVDYSISEKDEGLYFAMNKGLKLARGSYVGILNADDIYLSNTLELVQNAIKKNPNCDVIYGAMSYFDKPNQIYFIHSDELSKRMIFHPTCFISINAYKKLGYFNTKYQVAADYDFILRCRDAQKNFLGLQNVLATFSGDGISAKLRFRSIFETSKIQAKYNFEPRYLQFSKLMRILIITYFRAFINKIFVS</sequence>
<keyword evidence="3" id="KW-1185">Reference proteome</keyword>
<name>A0A249JZF3_9ACTN</name>
<dbReference type="PANTHER" id="PTHR22916">
    <property type="entry name" value="GLYCOSYLTRANSFERASE"/>
    <property type="match status" value="1"/>
</dbReference>
<dbReference type="KEGG" id="abam:B1s21122_06150"/>
<gene>
    <name evidence="2" type="ORF">B1s21122_06150</name>
</gene>
<dbReference type="EMBL" id="CP016768">
    <property type="protein sequence ID" value="ASY09882.1"/>
    <property type="molecule type" value="Genomic_DNA"/>
</dbReference>
<evidence type="ECO:0000313" key="2">
    <source>
        <dbReference type="EMBL" id="ASY09882.1"/>
    </source>
</evidence>
<protein>
    <submittedName>
        <fullName evidence="2">Glycosyltransferase</fullName>
    </submittedName>
</protein>
<feature type="domain" description="Glycosyltransferase 2-like" evidence="1">
    <location>
        <begin position="28"/>
        <end position="154"/>
    </location>
</feature>
<dbReference type="SUPFAM" id="SSF53448">
    <property type="entry name" value="Nucleotide-diphospho-sugar transferases"/>
    <property type="match status" value="1"/>
</dbReference>
<dbReference type="Pfam" id="PF00535">
    <property type="entry name" value="Glycos_transf_2"/>
    <property type="match status" value="1"/>
</dbReference>
<accession>A0A249JZF3</accession>
<dbReference type="Gene3D" id="3.90.550.10">
    <property type="entry name" value="Spore Coat Polysaccharide Biosynthesis Protein SpsA, Chain A"/>
    <property type="match status" value="1"/>
</dbReference>
<dbReference type="OrthoDB" id="9788101at2"/>
<dbReference type="InterPro" id="IPR001173">
    <property type="entry name" value="Glyco_trans_2-like"/>
</dbReference>
<dbReference type="Proteomes" id="UP000217153">
    <property type="component" value="Chromosome"/>
</dbReference>
<dbReference type="InterPro" id="IPR029044">
    <property type="entry name" value="Nucleotide-diphossugar_trans"/>
</dbReference>
<dbReference type="AlphaFoldDB" id="A0A249JZF3"/>
<dbReference type="RefSeq" id="WP_095681187.1">
    <property type="nucleotide sequence ID" value="NZ_CP016768.2"/>
</dbReference>
<reference evidence="3" key="1">
    <citation type="submission" date="2016-10" db="EMBL/GenBank/DDBJ databases">
        <title>High microdiversification within the ubiquitous acI lineage of Actinobacteria.</title>
        <authorList>
            <person name="Neuenschwander S.M."/>
            <person name="Salcher M."/>
            <person name="Ghai R."/>
            <person name="Pernthaler J."/>
        </authorList>
    </citation>
    <scope>NUCLEOTIDE SEQUENCE [LARGE SCALE GENOMIC DNA]</scope>
</reference>
<proteinExistence type="predicted"/>
<dbReference type="CDD" id="cd06433">
    <property type="entry name" value="GT_2_WfgS_like"/>
    <property type="match status" value="1"/>
</dbReference>
<organism evidence="2 3">
    <name type="scientific">Candidatus Nanopelagicus limnae</name>
    <dbReference type="NCBI Taxonomy" id="1884634"/>
    <lineage>
        <taxon>Bacteria</taxon>
        <taxon>Bacillati</taxon>
        <taxon>Actinomycetota</taxon>
        <taxon>Actinomycetes</taxon>
        <taxon>Candidatus Nanopelagicales</taxon>
        <taxon>Candidatus Nanopelagicaceae</taxon>
        <taxon>Candidatus Nanopelagicus</taxon>
    </lineage>
</organism>
<evidence type="ECO:0000259" key="1">
    <source>
        <dbReference type="Pfam" id="PF00535"/>
    </source>
</evidence>